<feature type="compositionally biased region" description="Basic and acidic residues" evidence="1">
    <location>
        <begin position="68"/>
        <end position="77"/>
    </location>
</feature>
<dbReference type="GO" id="GO:0003676">
    <property type="term" value="F:nucleic acid binding"/>
    <property type="evidence" value="ECO:0007669"/>
    <property type="project" value="InterPro"/>
</dbReference>
<name>A0AAV0TAG6_9STRA</name>
<feature type="region of interest" description="Disordered" evidence="1">
    <location>
        <begin position="120"/>
        <end position="143"/>
    </location>
</feature>
<gene>
    <name evidence="2" type="ORF">PFR002_LOCUS3077</name>
</gene>
<evidence type="ECO:0000313" key="2">
    <source>
        <dbReference type="EMBL" id="CAI5715327.1"/>
    </source>
</evidence>
<feature type="compositionally biased region" description="Basic and acidic residues" evidence="1">
    <location>
        <begin position="48"/>
        <end position="57"/>
    </location>
</feature>
<dbReference type="GO" id="GO:0008270">
    <property type="term" value="F:zinc ion binding"/>
    <property type="evidence" value="ECO:0007669"/>
    <property type="project" value="InterPro"/>
</dbReference>
<sequence length="143" mass="15954">MSPSAMSSSKASTSISIDTFDGDNYATWCRYMRGVFLTKSPEELRQRGAKFGDEQRRASYPRCSQGADEEHAKRQGEKVTTTATTVKTEDATKTFSTERESYQCTYCGKVGHTVDRCWTKQKNGSRGSRRGGNGRGRGANIQW</sequence>
<protein>
    <recommendedName>
        <fullName evidence="4">CCHC-type domain-containing protein</fullName>
    </recommendedName>
</protein>
<evidence type="ECO:0000313" key="3">
    <source>
        <dbReference type="Proteomes" id="UP001159659"/>
    </source>
</evidence>
<evidence type="ECO:0000256" key="1">
    <source>
        <dbReference type="SAM" id="MobiDB-lite"/>
    </source>
</evidence>
<dbReference type="InterPro" id="IPR036875">
    <property type="entry name" value="Znf_CCHC_sf"/>
</dbReference>
<comment type="caution">
    <text evidence="2">The sequence shown here is derived from an EMBL/GenBank/DDBJ whole genome shotgun (WGS) entry which is preliminary data.</text>
</comment>
<dbReference type="Proteomes" id="UP001159659">
    <property type="component" value="Unassembled WGS sequence"/>
</dbReference>
<accession>A0AAV0TAG6</accession>
<organism evidence="2 3">
    <name type="scientific">Peronospora farinosa</name>
    <dbReference type="NCBI Taxonomy" id="134698"/>
    <lineage>
        <taxon>Eukaryota</taxon>
        <taxon>Sar</taxon>
        <taxon>Stramenopiles</taxon>
        <taxon>Oomycota</taxon>
        <taxon>Peronosporomycetes</taxon>
        <taxon>Peronosporales</taxon>
        <taxon>Peronosporaceae</taxon>
        <taxon>Peronospora</taxon>
    </lineage>
</organism>
<dbReference type="EMBL" id="CANTFK010000374">
    <property type="protein sequence ID" value="CAI5715327.1"/>
    <property type="molecule type" value="Genomic_DNA"/>
</dbReference>
<evidence type="ECO:0008006" key="4">
    <source>
        <dbReference type="Google" id="ProtNLM"/>
    </source>
</evidence>
<proteinExistence type="predicted"/>
<dbReference type="SUPFAM" id="SSF57756">
    <property type="entry name" value="Retrovirus zinc finger-like domains"/>
    <property type="match status" value="1"/>
</dbReference>
<reference evidence="2" key="1">
    <citation type="submission" date="2022-12" db="EMBL/GenBank/DDBJ databases">
        <authorList>
            <person name="Webb A."/>
        </authorList>
    </citation>
    <scope>NUCLEOTIDE SEQUENCE</scope>
    <source>
        <strain evidence="2">Pf2</strain>
    </source>
</reference>
<feature type="region of interest" description="Disordered" evidence="1">
    <location>
        <begin position="48"/>
        <end position="84"/>
    </location>
</feature>
<dbReference type="AlphaFoldDB" id="A0AAV0TAG6"/>